<evidence type="ECO:0000256" key="3">
    <source>
        <dbReference type="ARBA" id="ARBA00023002"/>
    </source>
</evidence>
<feature type="binding site" evidence="5">
    <location>
        <position position="110"/>
    </location>
    <ligand>
        <name>substrate</name>
    </ligand>
</feature>
<accession>A0ABD4XK36</accession>
<dbReference type="CDD" id="cd19071">
    <property type="entry name" value="AKR_AKR1-5-like"/>
    <property type="match status" value="1"/>
</dbReference>
<feature type="active site" description="Proton donor" evidence="4">
    <location>
        <position position="52"/>
    </location>
</feature>
<comment type="caution">
    <text evidence="8">The sequence shown here is derived from an EMBL/GenBank/DDBJ whole genome shotgun (WGS) entry which is preliminary data.</text>
</comment>
<dbReference type="PROSITE" id="PS00062">
    <property type="entry name" value="ALDOKETO_REDUCTASE_2"/>
    <property type="match status" value="1"/>
</dbReference>
<dbReference type="PANTHER" id="PTHR43827">
    <property type="entry name" value="2,5-DIKETO-D-GLUCONIC ACID REDUCTASE"/>
    <property type="match status" value="1"/>
</dbReference>
<dbReference type="PIRSF" id="PIRSF000097">
    <property type="entry name" value="AKR"/>
    <property type="match status" value="1"/>
</dbReference>
<name>A0ABD4XK36_WEIPA</name>
<dbReference type="Pfam" id="PF00248">
    <property type="entry name" value="Aldo_ket_red"/>
    <property type="match status" value="1"/>
</dbReference>
<dbReference type="KEGG" id="wpa:CO680_07785"/>
<dbReference type="SUPFAM" id="SSF51430">
    <property type="entry name" value="NAD(P)-linked oxidoreductase"/>
    <property type="match status" value="1"/>
</dbReference>
<dbReference type="EMBL" id="JAANXN010000011">
    <property type="protein sequence ID" value="MDF8371649.1"/>
    <property type="molecule type" value="Genomic_DNA"/>
</dbReference>
<dbReference type="RefSeq" id="WP_002829179.1">
    <property type="nucleotide sequence ID" value="NZ_CABKOP010000004.1"/>
</dbReference>
<feature type="site" description="Lowers pKa of active site Tyr" evidence="6">
    <location>
        <position position="77"/>
    </location>
</feature>
<evidence type="ECO:0000256" key="5">
    <source>
        <dbReference type="PIRSR" id="PIRSR000097-2"/>
    </source>
</evidence>
<organism evidence="8 9">
    <name type="scientific">Weissella paramesenteroides</name>
    <name type="common">Leuconostoc paramesenteroides</name>
    <dbReference type="NCBI Taxonomy" id="1249"/>
    <lineage>
        <taxon>Bacteria</taxon>
        <taxon>Bacillati</taxon>
        <taxon>Bacillota</taxon>
        <taxon>Bacilli</taxon>
        <taxon>Lactobacillales</taxon>
        <taxon>Lactobacillaceae</taxon>
        <taxon>Weissella</taxon>
    </lineage>
</organism>
<gene>
    <name evidence="8" type="ORF">G9403_08370</name>
</gene>
<dbReference type="InterPro" id="IPR023210">
    <property type="entry name" value="NADP_OxRdtase_dom"/>
</dbReference>
<dbReference type="FunFam" id="3.20.20.100:FF:000002">
    <property type="entry name" value="2,5-diketo-D-gluconic acid reductase A"/>
    <property type="match status" value="1"/>
</dbReference>
<dbReference type="Proteomes" id="UP001215461">
    <property type="component" value="Unassembled WGS sequence"/>
</dbReference>
<reference evidence="8 9" key="1">
    <citation type="submission" date="2020-03" db="EMBL/GenBank/DDBJ databases">
        <title>Comparative genomics of Weissella paramesenteroides.</title>
        <authorList>
            <person name="Kant R."/>
            <person name="Takala T."/>
            <person name="Saris P."/>
        </authorList>
    </citation>
    <scope>NUCLEOTIDE SEQUENCE [LARGE SCALE GENOMIC DNA]</scope>
    <source>
        <strain evidence="8 9">SJ27-4</strain>
    </source>
</reference>
<dbReference type="PRINTS" id="PR00069">
    <property type="entry name" value="ALDKETRDTASE"/>
</dbReference>
<evidence type="ECO:0000256" key="2">
    <source>
        <dbReference type="ARBA" id="ARBA00022857"/>
    </source>
</evidence>
<dbReference type="GO" id="GO:0016616">
    <property type="term" value="F:oxidoreductase activity, acting on the CH-OH group of donors, NAD or NADP as acceptor"/>
    <property type="evidence" value="ECO:0007669"/>
    <property type="project" value="UniProtKB-ARBA"/>
</dbReference>
<keyword evidence="3" id="KW-0560">Oxidoreductase</keyword>
<dbReference type="Gene3D" id="3.20.20.100">
    <property type="entry name" value="NADP-dependent oxidoreductase domain"/>
    <property type="match status" value="1"/>
</dbReference>
<dbReference type="InterPro" id="IPR036812">
    <property type="entry name" value="NAD(P)_OxRdtase_dom_sf"/>
</dbReference>
<evidence type="ECO:0000313" key="8">
    <source>
        <dbReference type="EMBL" id="MDF8371649.1"/>
    </source>
</evidence>
<evidence type="ECO:0000259" key="7">
    <source>
        <dbReference type="Pfam" id="PF00248"/>
    </source>
</evidence>
<comment type="similarity">
    <text evidence="1">Belongs to the aldo/keto reductase family.</text>
</comment>
<dbReference type="InterPro" id="IPR020471">
    <property type="entry name" value="AKR"/>
</dbReference>
<keyword evidence="2" id="KW-0521">NADP</keyword>
<dbReference type="InterPro" id="IPR018170">
    <property type="entry name" value="Aldo/ket_reductase_CS"/>
</dbReference>
<dbReference type="AlphaFoldDB" id="A0ABD4XK36"/>
<feature type="domain" description="NADP-dependent oxidoreductase" evidence="7">
    <location>
        <begin position="18"/>
        <end position="269"/>
    </location>
</feature>
<evidence type="ECO:0000256" key="6">
    <source>
        <dbReference type="PIRSR" id="PIRSR000097-3"/>
    </source>
</evidence>
<proteinExistence type="inferred from homology"/>
<protein>
    <submittedName>
        <fullName evidence="8">Aldo/keto reductase</fullName>
    </submittedName>
</protein>
<sequence>MTILNEQYTLNNGVKIPKLGFGTWLIDNDEVATAVQQAAQIGYRHFDTAQAYGNEQGVGAGLKATGLSRDELFVTTKVQAEFKDDVTVKKSIDESLQKLDLDYVDLVLIHAPEPWAEFHGENHYFEENLAVWRAMEDALKEGKIRAIGVSNFLQTDLANILENGSVKPAVNQLLTHIGNTSFDLLEQAKQHDILVEAYSPVAHGEILQNEQIQRMAHKYQVSVPQLAIRYCLELGTLPLPKSVNSAHIANNAAVDFKISAADMMILKELPQVIDYGHSSDFPVFSGK</sequence>
<evidence type="ECO:0000256" key="1">
    <source>
        <dbReference type="ARBA" id="ARBA00007905"/>
    </source>
</evidence>
<dbReference type="PANTHER" id="PTHR43827:SF3">
    <property type="entry name" value="NADP-DEPENDENT OXIDOREDUCTASE DOMAIN-CONTAINING PROTEIN"/>
    <property type="match status" value="1"/>
</dbReference>
<evidence type="ECO:0000256" key="4">
    <source>
        <dbReference type="PIRSR" id="PIRSR000097-1"/>
    </source>
</evidence>
<evidence type="ECO:0000313" key="9">
    <source>
        <dbReference type="Proteomes" id="UP001215461"/>
    </source>
</evidence>
<dbReference type="PROSITE" id="PS00798">
    <property type="entry name" value="ALDOKETO_REDUCTASE_1"/>
    <property type="match status" value="1"/>
</dbReference>